<dbReference type="Pfam" id="PF03992">
    <property type="entry name" value="ABM"/>
    <property type="match status" value="1"/>
</dbReference>
<comment type="caution">
    <text evidence="4">The sequence shown here is derived from an EMBL/GenBank/DDBJ whole genome shotgun (WGS) entry which is preliminary data.</text>
</comment>
<feature type="region of interest" description="Disordered" evidence="2">
    <location>
        <begin position="20"/>
        <end position="55"/>
    </location>
</feature>
<dbReference type="Gene3D" id="3.30.70.100">
    <property type="match status" value="1"/>
</dbReference>
<keyword evidence="1" id="KW-0175">Coiled coil</keyword>
<feature type="region of interest" description="Disordered" evidence="2">
    <location>
        <begin position="109"/>
        <end position="135"/>
    </location>
</feature>
<dbReference type="EMBL" id="BSDZ01000011">
    <property type="protein sequence ID" value="GLI62031.1"/>
    <property type="molecule type" value="Genomic_DNA"/>
</dbReference>
<evidence type="ECO:0000259" key="3">
    <source>
        <dbReference type="Pfam" id="PF03992"/>
    </source>
</evidence>
<feature type="region of interest" description="Disordered" evidence="2">
    <location>
        <begin position="313"/>
        <end position="333"/>
    </location>
</feature>
<dbReference type="InterPro" id="IPR007138">
    <property type="entry name" value="ABM_dom"/>
</dbReference>
<sequence>MYDMIPKGLLMKRSYGTVNGKWPRGPVAQRHRRLSVAQSGRGPTPSSSDDPLKNLDLKSLNDLPLSKLSETANAVWERIRSSGLNVKVNPSSSNSQLLSLKLVPGAKTSAVPLSNGSSRTPDMSDLALSEKSGSGKEQRLMAALAQAQEEKRQLADRAEVLHANMSMLETKNAKMAREVECAEAGRANALKLRDMLLDERDSLAAQLKEAQNELRRASEGMEVREGALEALRQSQLQLQDELKDAVARLQAVDKSTEELRSQLAALEGSRAAVANERDDLASHLRDLMGRVEHVSGLFSGEFMEASGATAAVAAGEAPTGGGGGEGELSRGGAAAQLEQLRATTEGAFAALRMARSELGVLRSENQHLAQRAETLTSSNRELVAMAAELKQQVTEARSELDEQQRETAELRNREAALKMELTEAVSERQAAVAAVAAAEAQRNDLATAVAQLTAIRDAVAASGLSLVELAKMAVQLTTLKDQLANGRASEVDLKRRLATAEVALLDNRRAAVATEARMVSELEAARRDAAELRSALHARTLATQATRRAGVPLDRTSGQLINTNRFWVPADVLFDFVKAVAAREVALVEAKGFLDISVHSEEHNVMVVSTHWNSPAAFEAWSRSAAASRHHYPAGVYQYAPRRGEGVPEDYLPFKDVGDPARAKH</sequence>
<protein>
    <recommendedName>
        <fullName evidence="3">ABM domain-containing protein</fullName>
    </recommendedName>
</protein>
<feature type="domain" description="ABM" evidence="3">
    <location>
        <begin position="562"/>
        <end position="631"/>
    </location>
</feature>
<evidence type="ECO:0000313" key="5">
    <source>
        <dbReference type="Proteomes" id="UP001165090"/>
    </source>
</evidence>
<evidence type="ECO:0000256" key="1">
    <source>
        <dbReference type="SAM" id="Coils"/>
    </source>
</evidence>
<accession>A0ABQ5RYB1</accession>
<dbReference type="InterPro" id="IPR011008">
    <property type="entry name" value="Dimeric_a/b-barrel"/>
</dbReference>
<dbReference type="Proteomes" id="UP001165090">
    <property type="component" value="Unassembled WGS sequence"/>
</dbReference>
<name>A0ABQ5RYB1_9CHLO</name>
<evidence type="ECO:0000256" key="2">
    <source>
        <dbReference type="SAM" id="MobiDB-lite"/>
    </source>
</evidence>
<evidence type="ECO:0000313" key="4">
    <source>
        <dbReference type="EMBL" id="GLI62031.1"/>
    </source>
</evidence>
<dbReference type="SUPFAM" id="SSF54909">
    <property type="entry name" value="Dimeric alpha+beta barrel"/>
    <property type="match status" value="1"/>
</dbReference>
<reference evidence="4 5" key="1">
    <citation type="journal article" date="2023" name="IScience">
        <title>Expanded male sex-determining region conserved during the evolution of homothallism in the green alga Volvox.</title>
        <authorList>
            <person name="Yamamoto K."/>
            <person name="Matsuzaki R."/>
            <person name="Mahakham W."/>
            <person name="Heman W."/>
            <person name="Sekimoto H."/>
            <person name="Kawachi M."/>
            <person name="Minakuchi Y."/>
            <person name="Toyoda A."/>
            <person name="Nozaki H."/>
        </authorList>
    </citation>
    <scope>NUCLEOTIDE SEQUENCE [LARGE SCALE GENOMIC DNA]</scope>
    <source>
        <strain evidence="4 5">NIES-4468</strain>
    </source>
</reference>
<feature type="coiled-coil region" evidence="1">
    <location>
        <begin position="193"/>
        <end position="248"/>
    </location>
</feature>
<gene>
    <name evidence="4" type="ORF">VaNZ11_004608</name>
</gene>
<organism evidence="4 5">
    <name type="scientific">Volvox africanus</name>
    <dbReference type="NCBI Taxonomy" id="51714"/>
    <lineage>
        <taxon>Eukaryota</taxon>
        <taxon>Viridiplantae</taxon>
        <taxon>Chlorophyta</taxon>
        <taxon>core chlorophytes</taxon>
        <taxon>Chlorophyceae</taxon>
        <taxon>CS clade</taxon>
        <taxon>Chlamydomonadales</taxon>
        <taxon>Volvocaceae</taxon>
        <taxon>Volvox</taxon>
    </lineage>
</organism>
<proteinExistence type="predicted"/>
<feature type="coiled-coil region" evidence="1">
    <location>
        <begin position="137"/>
        <end position="164"/>
    </location>
</feature>
<keyword evidence="5" id="KW-1185">Reference proteome</keyword>
<feature type="compositionally biased region" description="Polar residues" evidence="2">
    <location>
        <begin position="111"/>
        <end position="121"/>
    </location>
</feature>
<feature type="coiled-coil region" evidence="1">
    <location>
        <begin position="372"/>
        <end position="420"/>
    </location>
</feature>